<dbReference type="SUPFAM" id="SSF51120">
    <property type="entry name" value="beta-Roll"/>
    <property type="match status" value="2"/>
</dbReference>
<dbReference type="OrthoDB" id="6305173at2"/>
<dbReference type="PROSITE" id="PS00330">
    <property type="entry name" value="HEMOLYSIN_CALCIUM"/>
    <property type="match status" value="6"/>
</dbReference>
<keyword evidence="5" id="KW-0677">Repeat</keyword>
<dbReference type="InterPro" id="IPR003995">
    <property type="entry name" value="RTX_toxin_determinant-A"/>
</dbReference>
<dbReference type="Pfam" id="PF00353">
    <property type="entry name" value="HemolysinCabind"/>
    <property type="match status" value="5"/>
</dbReference>
<comment type="subcellular location">
    <subcellularLocation>
        <location evidence="1">Membrane</location>
    </subcellularLocation>
    <subcellularLocation>
        <location evidence="2">Secreted</location>
    </subcellularLocation>
</comment>
<dbReference type="Gene3D" id="2.170.16.10">
    <property type="entry name" value="Hedgehog/Intein (Hint) domain"/>
    <property type="match status" value="1"/>
</dbReference>
<feature type="compositionally biased region" description="Acidic residues" evidence="8">
    <location>
        <begin position="441"/>
        <end position="453"/>
    </location>
</feature>
<dbReference type="KEGG" id="ceh:CEW89_00455"/>
<evidence type="ECO:0000259" key="9">
    <source>
        <dbReference type="Pfam" id="PF13403"/>
    </source>
</evidence>
<dbReference type="InterPro" id="IPR050557">
    <property type="entry name" value="RTX_toxin/Mannuronan_C5-epim"/>
</dbReference>
<evidence type="ECO:0000256" key="5">
    <source>
        <dbReference type="ARBA" id="ARBA00022737"/>
    </source>
</evidence>
<dbReference type="AlphaFoldDB" id="A0A291G797"/>
<dbReference type="PRINTS" id="PR00313">
    <property type="entry name" value="CABNDNGRPT"/>
</dbReference>
<evidence type="ECO:0000256" key="2">
    <source>
        <dbReference type="ARBA" id="ARBA00004613"/>
    </source>
</evidence>
<dbReference type="InterPro" id="IPR011049">
    <property type="entry name" value="Serralysin-like_metalloprot_C"/>
</dbReference>
<dbReference type="STRING" id="1758178.GCA_001550095_00738"/>
<feature type="region of interest" description="Disordered" evidence="8">
    <location>
        <begin position="36"/>
        <end position="67"/>
    </location>
</feature>
<dbReference type="InterPro" id="IPR018511">
    <property type="entry name" value="Hemolysin-typ_Ca-bd_CS"/>
</dbReference>
<accession>A0A291G797</accession>
<dbReference type="SUPFAM" id="SSF51294">
    <property type="entry name" value="Hedgehog/intein (Hint) domain"/>
    <property type="match status" value="1"/>
</dbReference>
<keyword evidence="4" id="KW-0800">Toxin</keyword>
<evidence type="ECO:0000256" key="1">
    <source>
        <dbReference type="ARBA" id="ARBA00004370"/>
    </source>
</evidence>
<dbReference type="GO" id="GO:0090729">
    <property type="term" value="F:toxin activity"/>
    <property type="evidence" value="ECO:0007669"/>
    <property type="project" value="UniProtKB-KW"/>
</dbReference>
<dbReference type="Pfam" id="PF13403">
    <property type="entry name" value="Hint_2"/>
    <property type="match status" value="1"/>
</dbReference>
<dbReference type="PRINTS" id="PR01488">
    <property type="entry name" value="RTXTOXINA"/>
</dbReference>
<proteinExistence type="predicted"/>
<feature type="domain" description="Hedgehog/Intein (Hint)" evidence="9">
    <location>
        <begin position="693"/>
        <end position="829"/>
    </location>
</feature>
<dbReference type="PANTHER" id="PTHR38340:SF1">
    <property type="entry name" value="S-LAYER PROTEIN"/>
    <property type="match status" value="1"/>
</dbReference>
<dbReference type="GO" id="GO:0016020">
    <property type="term" value="C:membrane"/>
    <property type="evidence" value="ECO:0007669"/>
    <property type="project" value="UniProtKB-SubCell"/>
</dbReference>
<dbReference type="RefSeq" id="WP_096804497.1">
    <property type="nucleotide sequence ID" value="NZ_CP022196.1"/>
</dbReference>
<evidence type="ECO:0000256" key="8">
    <source>
        <dbReference type="SAM" id="MobiDB-lite"/>
    </source>
</evidence>
<dbReference type="PANTHER" id="PTHR38340">
    <property type="entry name" value="S-LAYER PROTEIN"/>
    <property type="match status" value="1"/>
</dbReference>
<evidence type="ECO:0000256" key="3">
    <source>
        <dbReference type="ARBA" id="ARBA00022525"/>
    </source>
</evidence>
<evidence type="ECO:0000256" key="7">
    <source>
        <dbReference type="ARBA" id="ARBA00023136"/>
    </source>
</evidence>
<evidence type="ECO:0000256" key="4">
    <source>
        <dbReference type="ARBA" id="ARBA00022656"/>
    </source>
</evidence>
<dbReference type="Gene3D" id="2.150.10.10">
    <property type="entry name" value="Serralysin-like metalloprotease, C-terminal"/>
    <property type="match status" value="3"/>
</dbReference>
<dbReference type="Proteomes" id="UP000217935">
    <property type="component" value="Chromosome"/>
</dbReference>
<dbReference type="InterPro" id="IPR036844">
    <property type="entry name" value="Hint_dom_sf"/>
</dbReference>
<keyword evidence="7" id="KW-0472">Membrane</keyword>
<gene>
    <name evidence="10" type="ORF">CEW89_00455</name>
</gene>
<dbReference type="GO" id="GO:0005509">
    <property type="term" value="F:calcium ion binding"/>
    <property type="evidence" value="ECO:0007669"/>
    <property type="project" value="InterPro"/>
</dbReference>
<keyword evidence="6" id="KW-0843">Virulence</keyword>
<keyword evidence="3" id="KW-0964">Secreted</keyword>
<organism evidence="10 11">
    <name type="scientific">Celeribacter ethanolicus</name>
    <dbReference type="NCBI Taxonomy" id="1758178"/>
    <lineage>
        <taxon>Bacteria</taxon>
        <taxon>Pseudomonadati</taxon>
        <taxon>Pseudomonadota</taxon>
        <taxon>Alphaproteobacteria</taxon>
        <taxon>Rhodobacterales</taxon>
        <taxon>Roseobacteraceae</taxon>
        <taxon>Celeribacter</taxon>
    </lineage>
</organism>
<feature type="region of interest" description="Disordered" evidence="8">
    <location>
        <begin position="423"/>
        <end position="478"/>
    </location>
</feature>
<dbReference type="InterPro" id="IPR001343">
    <property type="entry name" value="Hemolysn_Ca-bd"/>
</dbReference>
<protein>
    <submittedName>
        <fullName evidence="10">Type I secretion protein</fullName>
    </submittedName>
</protein>
<evidence type="ECO:0000313" key="11">
    <source>
        <dbReference type="Proteomes" id="UP000217935"/>
    </source>
</evidence>
<reference evidence="10 11" key="1">
    <citation type="submission" date="2017-06" db="EMBL/GenBank/DDBJ databases">
        <title>Celeribacter sp. TSPH2 complete genome sequence.</title>
        <authorList>
            <person name="Woo J.-H."/>
            <person name="Kim H.-S."/>
        </authorList>
    </citation>
    <scope>NUCLEOTIDE SEQUENCE [LARGE SCALE GENOMIC DNA]</scope>
    <source>
        <strain evidence="10 11">TSPH2</strain>
    </source>
</reference>
<dbReference type="InterPro" id="IPR028992">
    <property type="entry name" value="Hedgehog/Intein_dom"/>
</dbReference>
<name>A0A291G797_9RHOB</name>
<evidence type="ECO:0000313" key="10">
    <source>
        <dbReference type="EMBL" id="ATG46173.1"/>
    </source>
</evidence>
<keyword evidence="11" id="KW-1185">Reference proteome</keyword>
<evidence type="ECO:0000256" key="6">
    <source>
        <dbReference type="ARBA" id="ARBA00023026"/>
    </source>
</evidence>
<dbReference type="GO" id="GO:0005576">
    <property type="term" value="C:extracellular region"/>
    <property type="evidence" value="ECO:0007669"/>
    <property type="project" value="UniProtKB-SubCell"/>
</dbReference>
<sequence>MAVYDIELYDFDPAGVIGTTTGSTFTYSGGGPTGTATISDSNGALTDDSAQGDRETATGNITIGSTSSTGVNVDAEQVWTVTDLTTGESFQIVQLDVEGGGAQGKYTLSEQPLIDGHQYQVTAYSSNPGTASGSSTTPSFTYADYVSTADLADGIVSGTSGNDTINTNYSDTDGDTIDTESYTSGTMHWDNLGNGQDYMNGSGTLSDAGVTMTFTVTDDGAGGPAYDPTGTSYDASVYVDTANGETFDSGSSFFLFGDNDANNDGVADQGSDTMTMTMDFAATDSTSGVSDEVYNVSFRINDLDYAAGGFVDVITITAYDADGNEVTVTLTGGSAMTVDGNTVTGITATASTDGSGSLLVEIPGPVSRIVVDYDNEGVNTQGVWISDVQFDAQTTDYDDTVEAGDGDDIVASGLGDDVVYGGTGNDTINGGTGNDTLYGEDGNDTLDGGEGDDMLSGGTGDDTLIGGEGADVNSGGSGMDMIDYSGSDAAVSVNLADGTASGGYAEGDTLSGVDGIIGSDYDDTLIGFDGQGTGTDAYTNVFYGGAGNDTLDGAGGDDRLYGEEGDDTIYGGDGDDVIDGGTGNDTLYGGAGADIIDGGDGDDTIYAGGGDTVTGGEGNDTIVIDPSQLDGNAITIVGSETGDETGDVLDLSALGEDLYHRGSIVYDENDPESGTLTLTDGTVITFSNIETIICFARGTRIATPYGARPVEDLRPGDLVITMDNGIQPLRWVGARTVPAMGRFAPIEITKGALGNEADLIVSPQHRMLLQGWRSEMLFGASEVFSAAKHLVNGTTIRARPGGLVSYYHLMFDRHEVIFAEGAATESFHVSDHSLTGVADAARDELFGLFPELRSMPTRHGDTARKCLKAHEAELLVA</sequence>
<feature type="compositionally biased region" description="Low complexity" evidence="8">
    <location>
        <begin position="58"/>
        <end position="67"/>
    </location>
</feature>
<dbReference type="EMBL" id="CP022196">
    <property type="protein sequence ID" value="ATG46173.1"/>
    <property type="molecule type" value="Genomic_DNA"/>
</dbReference>